<dbReference type="PANTHER" id="PTHR39594">
    <property type="entry name" value="PROTEIN YCHQ"/>
    <property type="match status" value="1"/>
</dbReference>
<accession>A0ABP7NE77</accession>
<dbReference type="InterPro" id="IPR007360">
    <property type="entry name" value="SirB"/>
</dbReference>
<dbReference type="PIRSF" id="PIRSF005610">
    <property type="entry name" value="SirB"/>
    <property type="match status" value="1"/>
</dbReference>
<dbReference type="RefSeq" id="WP_344800953.1">
    <property type="nucleotide sequence ID" value="NZ_BAABBN010000017.1"/>
</dbReference>
<gene>
    <name evidence="2" type="ORF">GCM10022277_45270</name>
</gene>
<feature type="transmembrane region" description="Helical" evidence="1">
    <location>
        <begin position="6"/>
        <end position="27"/>
    </location>
</feature>
<dbReference type="Proteomes" id="UP001501565">
    <property type="component" value="Unassembled WGS sequence"/>
</dbReference>
<feature type="transmembrane region" description="Helical" evidence="1">
    <location>
        <begin position="39"/>
        <end position="61"/>
    </location>
</feature>
<keyword evidence="1" id="KW-0812">Transmembrane</keyword>
<sequence>MWLKHAHMLFAVISVLGFSLRGVLKLFMHRSLDHKLWKILPHVNDTLLLAAAIGLLVVYQWNPLEVPWVLAKILALFAYIGFGMMALKFGKSLAQQRVFFVAALMTFGYIVATAVTKQPLWFIG</sequence>
<keyword evidence="1" id="KW-0472">Membrane</keyword>
<feature type="transmembrane region" description="Helical" evidence="1">
    <location>
        <begin position="98"/>
        <end position="116"/>
    </location>
</feature>
<keyword evidence="1" id="KW-1133">Transmembrane helix</keyword>
<evidence type="ECO:0000256" key="1">
    <source>
        <dbReference type="SAM" id="Phobius"/>
    </source>
</evidence>
<keyword evidence="3" id="KW-1185">Reference proteome</keyword>
<comment type="caution">
    <text evidence="2">The sequence shown here is derived from an EMBL/GenBank/DDBJ whole genome shotgun (WGS) entry which is preliminary data.</text>
</comment>
<name>A0ABP7NE77_9GAMM</name>
<reference evidence="3" key="1">
    <citation type="journal article" date="2019" name="Int. J. Syst. Evol. Microbiol.">
        <title>The Global Catalogue of Microorganisms (GCM) 10K type strain sequencing project: providing services to taxonomists for standard genome sequencing and annotation.</title>
        <authorList>
            <consortium name="The Broad Institute Genomics Platform"/>
            <consortium name="The Broad Institute Genome Sequencing Center for Infectious Disease"/>
            <person name="Wu L."/>
            <person name="Ma J."/>
        </authorList>
    </citation>
    <scope>NUCLEOTIDE SEQUENCE [LARGE SCALE GENOMIC DNA]</scope>
    <source>
        <strain evidence="3">JCM 17551</strain>
    </source>
</reference>
<protein>
    <submittedName>
        <fullName evidence="2">SirB2 family protein</fullName>
    </submittedName>
</protein>
<evidence type="ECO:0000313" key="2">
    <source>
        <dbReference type="EMBL" id="GAA3944517.1"/>
    </source>
</evidence>
<evidence type="ECO:0000313" key="3">
    <source>
        <dbReference type="Proteomes" id="UP001501565"/>
    </source>
</evidence>
<feature type="transmembrane region" description="Helical" evidence="1">
    <location>
        <begin position="67"/>
        <end position="86"/>
    </location>
</feature>
<organism evidence="2 3">
    <name type="scientific">Litoribacillus peritrichatus</name>
    <dbReference type="NCBI Taxonomy" id="718191"/>
    <lineage>
        <taxon>Bacteria</taxon>
        <taxon>Pseudomonadati</taxon>
        <taxon>Pseudomonadota</taxon>
        <taxon>Gammaproteobacteria</taxon>
        <taxon>Oceanospirillales</taxon>
        <taxon>Oceanospirillaceae</taxon>
        <taxon>Litoribacillus</taxon>
    </lineage>
</organism>
<proteinExistence type="predicted"/>
<dbReference type="EMBL" id="BAABBN010000017">
    <property type="protein sequence ID" value="GAA3944517.1"/>
    <property type="molecule type" value="Genomic_DNA"/>
</dbReference>
<dbReference type="Pfam" id="PF04247">
    <property type="entry name" value="SirB"/>
    <property type="match status" value="1"/>
</dbReference>
<dbReference type="PANTHER" id="PTHR39594:SF1">
    <property type="entry name" value="PROTEIN YCHQ"/>
    <property type="match status" value="1"/>
</dbReference>